<dbReference type="OrthoDB" id="285690at2"/>
<gene>
    <name evidence="1" type="ORF">FUA23_03880</name>
</gene>
<sequence>MAFFNRLSSLSSQIANRPLNSKAIADKVFCIGLHKTGTTTLAKYFKQHGFQVTHSTSWDRDGAMLKKYDFFSDGGSHFDGDNELDYERLFYDFRNAKFILQTRDTEKWVVSKLKHAGWRPDTEVQVDDPLKIRHEDWTYKSYLTVKRFIEHKKNYEEKVLSFFAEHGPERLLVVDITKKEEQANEIENIKKFVGLKSFSNINLPHANKRKSSVHLSDETYVYIRDVISRMNSER</sequence>
<dbReference type="Pfam" id="PF17784">
    <property type="entry name" value="Sulfotransfer_4"/>
    <property type="match status" value="1"/>
</dbReference>
<dbReference type="AlphaFoldDB" id="A0A5C7FLN2"/>
<keyword evidence="2" id="KW-1185">Reference proteome</keyword>
<comment type="caution">
    <text evidence="1">The sequence shown here is derived from an EMBL/GenBank/DDBJ whole genome shotgun (WGS) entry which is preliminary data.</text>
</comment>
<dbReference type="Proteomes" id="UP000321907">
    <property type="component" value="Unassembled WGS sequence"/>
</dbReference>
<reference evidence="1 2" key="1">
    <citation type="submission" date="2019-08" db="EMBL/GenBank/DDBJ databases">
        <title>Lewinella sp. strain SSH13 Genome sequencing and assembly.</title>
        <authorList>
            <person name="Kim I."/>
        </authorList>
    </citation>
    <scope>NUCLEOTIDE SEQUENCE [LARGE SCALE GENOMIC DNA]</scope>
    <source>
        <strain evidence="1 2">SSH13</strain>
    </source>
</reference>
<name>A0A5C7FLN2_9BACT</name>
<evidence type="ECO:0008006" key="3">
    <source>
        <dbReference type="Google" id="ProtNLM"/>
    </source>
</evidence>
<dbReference type="SUPFAM" id="SSF52540">
    <property type="entry name" value="P-loop containing nucleoside triphosphate hydrolases"/>
    <property type="match status" value="1"/>
</dbReference>
<dbReference type="EMBL" id="VOXD01000004">
    <property type="protein sequence ID" value="TXF90949.1"/>
    <property type="molecule type" value="Genomic_DNA"/>
</dbReference>
<protein>
    <recommendedName>
        <fullName evidence="3">Sulfotransferase family protein</fullName>
    </recommendedName>
</protein>
<proteinExistence type="predicted"/>
<dbReference type="RefSeq" id="WP_147929407.1">
    <property type="nucleotide sequence ID" value="NZ_VOXD01000004.1"/>
</dbReference>
<evidence type="ECO:0000313" key="2">
    <source>
        <dbReference type="Proteomes" id="UP000321907"/>
    </source>
</evidence>
<evidence type="ECO:0000313" key="1">
    <source>
        <dbReference type="EMBL" id="TXF90949.1"/>
    </source>
</evidence>
<dbReference type="Gene3D" id="3.40.50.300">
    <property type="entry name" value="P-loop containing nucleotide triphosphate hydrolases"/>
    <property type="match status" value="1"/>
</dbReference>
<accession>A0A5C7FLN2</accession>
<dbReference type="InterPro" id="IPR027417">
    <property type="entry name" value="P-loop_NTPase"/>
</dbReference>
<organism evidence="1 2">
    <name type="scientific">Neolewinella aurantiaca</name>
    <dbReference type="NCBI Taxonomy" id="2602767"/>
    <lineage>
        <taxon>Bacteria</taxon>
        <taxon>Pseudomonadati</taxon>
        <taxon>Bacteroidota</taxon>
        <taxon>Saprospiria</taxon>
        <taxon>Saprospirales</taxon>
        <taxon>Lewinellaceae</taxon>
        <taxon>Neolewinella</taxon>
    </lineage>
</organism>
<dbReference type="InterPro" id="IPR040632">
    <property type="entry name" value="Sulfotransfer_4"/>
</dbReference>